<keyword evidence="4" id="KW-0479">Metal-binding</keyword>
<keyword evidence="9" id="KW-1185">Reference proteome</keyword>
<protein>
    <submittedName>
        <fullName evidence="8">Radical SAM protein</fullName>
    </submittedName>
</protein>
<dbReference type="Pfam" id="PF13186">
    <property type="entry name" value="SPASM"/>
    <property type="match status" value="1"/>
</dbReference>
<dbReference type="InterPro" id="IPR007197">
    <property type="entry name" value="rSAM"/>
</dbReference>
<evidence type="ECO:0000256" key="4">
    <source>
        <dbReference type="ARBA" id="ARBA00022723"/>
    </source>
</evidence>
<gene>
    <name evidence="8" type="ORF">DSM19430T_13900</name>
</gene>
<dbReference type="Pfam" id="PF04055">
    <property type="entry name" value="Radical_SAM"/>
    <property type="match status" value="1"/>
</dbReference>
<name>A0A7J0BSL1_9BACT</name>
<keyword evidence="6" id="KW-0411">Iron-sulfur</keyword>
<dbReference type="SUPFAM" id="SSF102114">
    <property type="entry name" value="Radical SAM enzymes"/>
    <property type="match status" value="1"/>
</dbReference>
<organism evidence="8 9">
    <name type="scientific">Desulfovibrio psychrotolerans</name>
    <dbReference type="NCBI Taxonomy" id="415242"/>
    <lineage>
        <taxon>Bacteria</taxon>
        <taxon>Pseudomonadati</taxon>
        <taxon>Thermodesulfobacteriota</taxon>
        <taxon>Desulfovibrionia</taxon>
        <taxon>Desulfovibrionales</taxon>
        <taxon>Desulfovibrionaceae</taxon>
        <taxon>Desulfovibrio</taxon>
    </lineage>
</organism>
<evidence type="ECO:0000256" key="3">
    <source>
        <dbReference type="ARBA" id="ARBA00022691"/>
    </source>
</evidence>
<dbReference type="GO" id="GO:0046872">
    <property type="term" value="F:metal ion binding"/>
    <property type="evidence" value="ECO:0007669"/>
    <property type="project" value="UniProtKB-KW"/>
</dbReference>
<evidence type="ECO:0000256" key="5">
    <source>
        <dbReference type="ARBA" id="ARBA00023004"/>
    </source>
</evidence>
<dbReference type="EMBL" id="BLVP01000007">
    <property type="protein sequence ID" value="GFM36706.1"/>
    <property type="molecule type" value="Genomic_DNA"/>
</dbReference>
<evidence type="ECO:0000256" key="6">
    <source>
        <dbReference type="ARBA" id="ARBA00023014"/>
    </source>
</evidence>
<dbReference type="SFLD" id="SFLDS00029">
    <property type="entry name" value="Radical_SAM"/>
    <property type="match status" value="1"/>
</dbReference>
<dbReference type="CDD" id="cd01335">
    <property type="entry name" value="Radical_SAM"/>
    <property type="match status" value="1"/>
</dbReference>
<dbReference type="CDD" id="cd21121">
    <property type="entry name" value="SPASM_Cmo-like"/>
    <property type="match status" value="1"/>
</dbReference>
<reference evidence="8 9" key="1">
    <citation type="submission" date="2020-05" db="EMBL/GenBank/DDBJ databases">
        <title>Draft genome sequence of Desulfovibrio psychrotolerans JS1T.</title>
        <authorList>
            <person name="Ueno A."/>
            <person name="Tamazawa S."/>
            <person name="Tamamura S."/>
            <person name="Murakami T."/>
            <person name="Kiyama T."/>
            <person name="Inomata H."/>
            <person name="Amano Y."/>
            <person name="Miyakawa K."/>
            <person name="Tamaki H."/>
            <person name="Naganuma T."/>
            <person name="Kaneko K."/>
        </authorList>
    </citation>
    <scope>NUCLEOTIDE SEQUENCE [LARGE SCALE GENOMIC DNA]</scope>
    <source>
        <strain evidence="8 9">JS1</strain>
    </source>
</reference>
<dbReference type="GO" id="GO:0003824">
    <property type="term" value="F:catalytic activity"/>
    <property type="evidence" value="ECO:0007669"/>
    <property type="project" value="InterPro"/>
</dbReference>
<dbReference type="PANTHER" id="PTHR11228">
    <property type="entry name" value="RADICAL SAM DOMAIN PROTEIN"/>
    <property type="match status" value="1"/>
</dbReference>
<dbReference type="InterPro" id="IPR050377">
    <property type="entry name" value="Radical_SAM_PqqE_MftC-like"/>
</dbReference>
<keyword evidence="2" id="KW-0004">4Fe-4S</keyword>
<evidence type="ECO:0000313" key="9">
    <source>
        <dbReference type="Proteomes" id="UP000503820"/>
    </source>
</evidence>
<dbReference type="InterPro" id="IPR023885">
    <property type="entry name" value="4Fe4S-binding_SPASM_dom"/>
</dbReference>
<evidence type="ECO:0000256" key="1">
    <source>
        <dbReference type="ARBA" id="ARBA00001966"/>
    </source>
</evidence>
<dbReference type="AlphaFoldDB" id="A0A7J0BSL1"/>
<dbReference type="PANTHER" id="PTHR11228:SF7">
    <property type="entry name" value="PQQA PEPTIDE CYCLASE"/>
    <property type="match status" value="1"/>
</dbReference>
<evidence type="ECO:0000259" key="7">
    <source>
        <dbReference type="PROSITE" id="PS51918"/>
    </source>
</evidence>
<comment type="cofactor">
    <cofactor evidence="1">
        <name>[4Fe-4S] cluster</name>
        <dbReference type="ChEBI" id="CHEBI:49883"/>
    </cofactor>
</comment>
<dbReference type="GO" id="GO:0051536">
    <property type="term" value="F:iron-sulfur cluster binding"/>
    <property type="evidence" value="ECO:0007669"/>
    <property type="project" value="UniProtKB-KW"/>
</dbReference>
<dbReference type="SFLD" id="SFLDG01067">
    <property type="entry name" value="SPASM/twitch_domain_containing"/>
    <property type="match status" value="1"/>
</dbReference>
<evidence type="ECO:0000313" key="8">
    <source>
        <dbReference type="EMBL" id="GFM36706.1"/>
    </source>
</evidence>
<feature type="domain" description="Radical SAM core" evidence="7">
    <location>
        <begin position="12"/>
        <end position="240"/>
    </location>
</feature>
<dbReference type="RefSeq" id="WP_174409546.1">
    <property type="nucleotide sequence ID" value="NZ_BLVP01000007.1"/>
</dbReference>
<dbReference type="InterPro" id="IPR058240">
    <property type="entry name" value="rSAM_sf"/>
</dbReference>
<dbReference type="Proteomes" id="UP000503820">
    <property type="component" value="Unassembled WGS sequence"/>
</dbReference>
<dbReference type="InterPro" id="IPR034391">
    <property type="entry name" value="AdoMet-like_SPASM_containing"/>
</dbReference>
<dbReference type="PROSITE" id="PS51918">
    <property type="entry name" value="RADICAL_SAM"/>
    <property type="match status" value="1"/>
</dbReference>
<dbReference type="NCBIfam" id="TIGR04311">
    <property type="entry name" value="rSAM_Geo_metal"/>
    <property type="match status" value="1"/>
</dbReference>
<dbReference type="SFLD" id="SFLDG01387">
    <property type="entry name" value="BtrN-like_SPASM_domain_contain"/>
    <property type="match status" value="1"/>
</dbReference>
<accession>A0A7J0BSL1</accession>
<comment type="caution">
    <text evidence="8">The sequence shown here is derived from an EMBL/GenBank/DDBJ whole genome shotgun (WGS) entry which is preliminary data.</text>
</comment>
<proteinExistence type="predicted"/>
<keyword evidence="3" id="KW-0949">S-adenosyl-L-methionine</keyword>
<sequence length="443" mass="49718">MTSADAELFDTGQYPERLYVETTTRCNLRCTMCMKHTQGNCLEDADMSFETFARLDSVLPHVRALLLNGIGEPLLHPDLVEMVARARSRMPAGAWIGFQSNGLMLTAGLAADLLRAGLDTMCLSVDSIALRERDTLHGGGNTPGLERAFRLLREARENTGRKDFRIGAEFVIMRKNLHELPDVVRWAGEQGASFLLASHVLSYDVHAAEESVFTPDTPQARALYGRWRDAAAAQGLNLAEYYAIFRRFHRTEEEKRLVALVQAMQQEASEQGIYLHLKRLIEREARADTLLHEEVAAVFDRAREAGEECGVEVRLPAVSTRAERRCDFVEDGSVFITSDGGVHPCYFLWHAYSCHLDGQRKIVRPQRFGSVREQPLEDIWRSAEYSRFRQEVCAYDYPDCSSCTMGPCDDMTGEMGPFEADCHGVTVPCGHCPWCLGGLQCLL</sequence>
<keyword evidence="5" id="KW-0408">Iron</keyword>
<dbReference type="Gene3D" id="3.20.20.70">
    <property type="entry name" value="Aldolase class I"/>
    <property type="match status" value="2"/>
</dbReference>
<dbReference type="InterPro" id="IPR013785">
    <property type="entry name" value="Aldolase_TIM"/>
</dbReference>
<dbReference type="InterPro" id="IPR027586">
    <property type="entry name" value="rSAM_metal_mat"/>
</dbReference>
<evidence type="ECO:0000256" key="2">
    <source>
        <dbReference type="ARBA" id="ARBA00022485"/>
    </source>
</evidence>